<name>A0A699X4W9_TANCI</name>
<reference evidence="1" key="1">
    <citation type="journal article" date="2019" name="Sci. Rep.">
        <title>Draft genome of Tanacetum cinerariifolium, the natural source of mosquito coil.</title>
        <authorList>
            <person name="Yamashiro T."/>
            <person name="Shiraishi A."/>
            <person name="Satake H."/>
            <person name="Nakayama K."/>
        </authorList>
    </citation>
    <scope>NUCLEOTIDE SEQUENCE</scope>
</reference>
<accession>A0A699X4W9</accession>
<comment type="caution">
    <text evidence="1">The sequence shown here is derived from an EMBL/GenBank/DDBJ whole genome shotgun (WGS) entry which is preliminary data.</text>
</comment>
<organism evidence="1">
    <name type="scientific">Tanacetum cinerariifolium</name>
    <name type="common">Dalmatian daisy</name>
    <name type="synonym">Chrysanthemum cinerariifolium</name>
    <dbReference type="NCBI Taxonomy" id="118510"/>
    <lineage>
        <taxon>Eukaryota</taxon>
        <taxon>Viridiplantae</taxon>
        <taxon>Streptophyta</taxon>
        <taxon>Embryophyta</taxon>
        <taxon>Tracheophyta</taxon>
        <taxon>Spermatophyta</taxon>
        <taxon>Magnoliopsida</taxon>
        <taxon>eudicotyledons</taxon>
        <taxon>Gunneridae</taxon>
        <taxon>Pentapetalae</taxon>
        <taxon>asterids</taxon>
        <taxon>campanulids</taxon>
        <taxon>Asterales</taxon>
        <taxon>Asteraceae</taxon>
        <taxon>Asteroideae</taxon>
        <taxon>Anthemideae</taxon>
        <taxon>Anthemidinae</taxon>
        <taxon>Tanacetum</taxon>
    </lineage>
</organism>
<proteinExistence type="predicted"/>
<dbReference type="AlphaFoldDB" id="A0A699X4W9"/>
<protein>
    <submittedName>
        <fullName evidence="1">Uncharacterized protein</fullName>
    </submittedName>
</protein>
<evidence type="ECO:0000313" key="1">
    <source>
        <dbReference type="EMBL" id="GFD51674.1"/>
    </source>
</evidence>
<feature type="non-terminal residue" evidence="1">
    <location>
        <position position="1"/>
    </location>
</feature>
<gene>
    <name evidence="1" type="ORF">Tci_923643</name>
</gene>
<dbReference type="EMBL" id="BKCJ011772972">
    <property type="protein sequence ID" value="GFD51674.1"/>
    <property type="molecule type" value="Genomic_DNA"/>
</dbReference>
<sequence length="111" mass="12463">LDAVFHQLVVELGLAGKDLRRLDLDGFDHVTFVIGAWDRLAGRHQLVHVTFELFEGKAGKHLRDPWIADHVVDFAKAVVVAEQAFLVLSGVFERDQLEGRVELFSGDQPFV</sequence>
<feature type="non-terminal residue" evidence="1">
    <location>
        <position position="111"/>
    </location>
</feature>